<keyword evidence="10" id="KW-0186">Copper</keyword>
<organism evidence="15 16">
    <name type="scientific">Pallidibacillus pasinlerensis</name>
    <dbReference type="NCBI Taxonomy" id="2703818"/>
    <lineage>
        <taxon>Bacteria</taxon>
        <taxon>Bacillati</taxon>
        <taxon>Bacillota</taxon>
        <taxon>Bacilli</taxon>
        <taxon>Bacillales</taxon>
        <taxon>Bacillaceae</taxon>
        <taxon>Pallidibacillus</taxon>
    </lineage>
</organism>
<comment type="cofactor">
    <cofactor evidence="2">
        <name>Cu(2+)</name>
        <dbReference type="ChEBI" id="CHEBI:29036"/>
    </cofactor>
</comment>
<gene>
    <name evidence="15" type="ORF">GW534_08825</name>
</gene>
<dbReference type="Proteomes" id="UP000743899">
    <property type="component" value="Unassembled WGS sequence"/>
</dbReference>
<evidence type="ECO:0000259" key="14">
    <source>
        <dbReference type="Pfam" id="PF07732"/>
    </source>
</evidence>
<evidence type="ECO:0000256" key="1">
    <source>
        <dbReference type="ARBA" id="ARBA00001960"/>
    </source>
</evidence>
<reference evidence="15 16" key="1">
    <citation type="submission" date="2020-01" db="EMBL/GenBank/DDBJ databases">
        <title>A novel Bacillus sp. from Pasinler.</title>
        <authorList>
            <person name="Adiguzel A."/>
            <person name="Ay H."/>
            <person name="Baltaci M.O."/>
        </authorList>
    </citation>
    <scope>NUCLEOTIDE SEQUENCE [LARGE SCALE GENOMIC DNA]</scope>
    <source>
        <strain evidence="15 16">P1</strain>
    </source>
</reference>
<evidence type="ECO:0000256" key="10">
    <source>
        <dbReference type="ARBA" id="ARBA00023008"/>
    </source>
</evidence>
<dbReference type="EMBL" id="JAACYS010000035">
    <property type="protein sequence ID" value="NCU17835.1"/>
    <property type="molecule type" value="Genomic_DNA"/>
</dbReference>
<comment type="caution">
    <text evidence="15">The sequence shown here is derived from an EMBL/GenBank/DDBJ whole genome shotgun (WGS) entry which is preliminary data.</text>
</comment>
<evidence type="ECO:0000256" key="7">
    <source>
        <dbReference type="ARBA" id="ARBA00022723"/>
    </source>
</evidence>
<feature type="domain" description="Plastocyanin-like" evidence="14">
    <location>
        <begin position="84"/>
        <end position="190"/>
    </location>
</feature>
<comment type="subunit">
    <text evidence="4">Homotrimer.</text>
</comment>
<evidence type="ECO:0000256" key="11">
    <source>
        <dbReference type="ARBA" id="ARBA00049340"/>
    </source>
</evidence>
<evidence type="ECO:0000256" key="8">
    <source>
        <dbReference type="ARBA" id="ARBA00022737"/>
    </source>
</evidence>
<evidence type="ECO:0000256" key="12">
    <source>
        <dbReference type="SAM" id="Phobius"/>
    </source>
</evidence>
<comment type="catalytic activity">
    <reaction evidence="11">
        <text>nitric oxide + Fe(III)-[cytochrome c] + H2O = Fe(II)-[cytochrome c] + nitrite + 2 H(+)</text>
        <dbReference type="Rhea" id="RHEA:15233"/>
        <dbReference type="Rhea" id="RHEA-COMP:10350"/>
        <dbReference type="Rhea" id="RHEA-COMP:14399"/>
        <dbReference type="ChEBI" id="CHEBI:15377"/>
        <dbReference type="ChEBI" id="CHEBI:15378"/>
        <dbReference type="ChEBI" id="CHEBI:16301"/>
        <dbReference type="ChEBI" id="CHEBI:16480"/>
        <dbReference type="ChEBI" id="CHEBI:29033"/>
        <dbReference type="ChEBI" id="CHEBI:29034"/>
        <dbReference type="EC" id="1.7.2.1"/>
    </reaction>
</comment>
<evidence type="ECO:0000256" key="6">
    <source>
        <dbReference type="ARBA" id="ARBA00017290"/>
    </source>
</evidence>
<evidence type="ECO:0000256" key="4">
    <source>
        <dbReference type="ARBA" id="ARBA00011233"/>
    </source>
</evidence>
<evidence type="ECO:0000256" key="5">
    <source>
        <dbReference type="ARBA" id="ARBA00011882"/>
    </source>
</evidence>
<dbReference type="PRINTS" id="PR00695">
    <property type="entry name" value="CUNO2RDTASE"/>
</dbReference>
<feature type="domain" description="Plastocyanin-like" evidence="13">
    <location>
        <begin position="240"/>
        <end position="343"/>
    </location>
</feature>
<dbReference type="InterPro" id="IPR011706">
    <property type="entry name" value="Cu-oxidase_C"/>
</dbReference>
<dbReference type="Pfam" id="PF07732">
    <property type="entry name" value="Cu-oxidase_3"/>
    <property type="match status" value="1"/>
</dbReference>
<dbReference type="InterPro" id="IPR045087">
    <property type="entry name" value="Cu-oxidase_fam"/>
</dbReference>
<dbReference type="InterPro" id="IPR001287">
    <property type="entry name" value="NO2-reductase_Cu"/>
</dbReference>
<evidence type="ECO:0000313" key="15">
    <source>
        <dbReference type="EMBL" id="NCU17835.1"/>
    </source>
</evidence>
<keyword evidence="16" id="KW-1185">Reference proteome</keyword>
<proteinExistence type="inferred from homology"/>
<comment type="similarity">
    <text evidence="3">Belongs to the multicopper oxidase family.</text>
</comment>
<keyword evidence="9" id="KW-0560">Oxidoreductase</keyword>
<evidence type="ECO:0000256" key="2">
    <source>
        <dbReference type="ARBA" id="ARBA00001973"/>
    </source>
</evidence>
<dbReference type="CDD" id="cd04208">
    <property type="entry name" value="CuRO_2_CuNIR"/>
    <property type="match status" value="1"/>
</dbReference>
<dbReference type="Gene3D" id="2.60.40.420">
    <property type="entry name" value="Cupredoxins - blue copper proteins"/>
    <property type="match status" value="2"/>
</dbReference>
<evidence type="ECO:0000259" key="13">
    <source>
        <dbReference type="Pfam" id="PF07731"/>
    </source>
</evidence>
<keyword evidence="12" id="KW-0812">Transmembrane</keyword>
<dbReference type="SUPFAM" id="SSF49503">
    <property type="entry name" value="Cupredoxins"/>
    <property type="match status" value="3"/>
</dbReference>
<keyword evidence="7" id="KW-0479">Metal-binding</keyword>
<dbReference type="PANTHER" id="PTHR11709">
    <property type="entry name" value="MULTI-COPPER OXIDASE"/>
    <property type="match status" value="1"/>
</dbReference>
<dbReference type="EC" id="1.7.2.1" evidence="5"/>
<dbReference type="PANTHER" id="PTHR11709:SF394">
    <property type="entry name" value="FI03373P-RELATED"/>
    <property type="match status" value="1"/>
</dbReference>
<sequence length="446" mass="49549">MTTDKKLTIINIVVAFWLVIIISLLIIKFNAGETTASTSNHHHHHHEQIHVMPEHENLNQTPTPLEVRREGSNVYIKMTAQITDIEINEDYTYKAWTFNGEAPGPLVVVEEGDMIHFTLENMDPAMDHSMDFHAVHTAPNKGFANVPSNEEGTFVYKASSPGVFMYHCGTDPALLHIANGMHGTIIVKPKGGYPTDDEVAREFVVIQNEWYEYNDIENMTNGVPKHVVFSTKALHDGQANTNGVVGALINQPFQVKAGEKIRFYVANMGPNETSSFHVIGTLFDDVYIDGQPANHFEGMQTVGLPASGGAVVEFTLKDAGEYKFVTHQFNHVQKGAVGKIIAYDGDIPELPDPEEQSVESNNQLNIKATNFTFDKNEYVVKAGDEVTIKFTSTEGYHSMAIDDFDVHIQGRGEASFTPKKPGRYKIYCNVYCGSGHEQMTSILVVQ</sequence>
<comment type="cofactor">
    <cofactor evidence="1">
        <name>Cu(+)</name>
        <dbReference type="ChEBI" id="CHEBI:49552"/>
    </cofactor>
</comment>
<protein>
    <recommendedName>
        <fullName evidence="6">Copper-containing nitrite reductase</fullName>
        <ecNumber evidence="5">1.7.2.1</ecNumber>
    </recommendedName>
</protein>
<dbReference type="InterPro" id="IPR008972">
    <property type="entry name" value="Cupredoxin"/>
</dbReference>
<keyword evidence="8" id="KW-0677">Repeat</keyword>
<accession>A0ABX0A6G8</accession>
<evidence type="ECO:0000256" key="9">
    <source>
        <dbReference type="ARBA" id="ARBA00023002"/>
    </source>
</evidence>
<dbReference type="CDD" id="cd11020">
    <property type="entry name" value="CuRO_1_CuNIR"/>
    <property type="match status" value="1"/>
</dbReference>
<name>A0ABX0A6G8_9BACI</name>
<keyword evidence="12" id="KW-1133">Transmembrane helix</keyword>
<dbReference type="InterPro" id="IPR011707">
    <property type="entry name" value="Cu-oxidase-like_N"/>
</dbReference>
<feature type="transmembrane region" description="Helical" evidence="12">
    <location>
        <begin position="7"/>
        <end position="27"/>
    </location>
</feature>
<dbReference type="Pfam" id="PF07731">
    <property type="entry name" value="Cu-oxidase_2"/>
    <property type="match status" value="1"/>
</dbReference>
<evidence type="ECO:0000256" key="3">
    <source>
        <dbReference type="ARBA" id="ARBA00010609"/>
    </source>
</evidence>
<keyword evidence="12" id="KW-0472">Membrane</keyword>
<evidence type="ECO:0000313" key="16">
    <source>
        <dbReference type="Proteomes" id="UP000743899"/>
    </source>
</evidence>